<feature type="compositionally biased region" description="Low complexity" evidence="1">
    <location>
        <begin position="1742"/>
        <end position="1772"/>
    </location>
</feature>
<reference evidence="2 3" key="1">
    <citation type="journal article" date="2010" name="Science">
        <title>Genomic analysis of organismal complexity in the multicellular green alga Volvox carteri.</title>
        <authorList>
            <person name="Prochnik S.E."/>
            <person name="Umen J."/>
            <person name="Nedelcu A.M."/>
            <person name="Hallmann A."/>
            <person name="Miller S.M."/>
            <person name="Nishii I."/>
            <person name="Ferris P."/>
            <person name="Kuo A."/>
            <person name="Mitros T."/>
            <person name="Fritz-Laylin L.K."/>
            <person name="Hellsten U."/>
            <person name="Chapman J."/>
            <person name="Simakov O."/>
            <person name="Rensing S.A."/>
            <person name="Terry A."/>
            <person name="Pangilinan J."/>
            <person name="Kapitonov V."/>
            <person name="Jurka J."/>
            <person name="Salamov A."/>
            <person name="Shapiro H."/>
            <person name="Schmutz J."/>
            <person name="Grimwood J."/>
            <person name="Lindquist E."/>
            <person name="Lucas S."/>
            <person name="Grigoriev I.V."/>
            <person name="Schmitt R."/>
            <person name="Kirk D."/>
            <person name="Rokhsar D.S."/>
        </authorList>
    </citation>
    <scope>NUCLEOTIDE SEQUENCE [LARGE SCALE GENOMIC DNA]</scope>
    <source>
        <strain evidence="3">f. Nagariensis / Eve</strain>
    </source>
</reference>
<feature type="compositionally biased region" description="Low complexity" evidence="1">
    <location>
        <begin position="1076"/>
        <end position="1087"/>
    </location>
</feature>
<sequence length="2172" mass="213454">MQLYGVATAGDPALLFSRLVIARGHILAAVFEGHISPSAAEYCRSHCWEAFVQATASRQQTPAAATSRPVPSSCVLAAFSFSCGFTLHPPHGALRALDRGFLTCSKHSLESRLSSGCSATLLHIDLATRTVTTASVGAHGAVGLGSSTSTSSGGVPGVGRSTDGGGGGAAVTVAADAPAATASAGRRGALGFGCAKDLPVLVAAYENAANAAAAAAAATAAAAAAHVHAQPAGRFGAASRHLHCGCEVRVSSRPLAAGDECLVLLAGCGGAGGRTASGGLGARAGGRGSSGAGGVVAAAAAASMNSGAGGESNGGGNASAARSGGAVASGATGSGAISSGGASGGLIGSSALLPLPLPCAWAPAGALSAADAVSLAHELAAAAAAWPPAVKEGGRGASNVGGATAANSAASVAAVRLWGPAMDDRFGVLYDSYDAEATAVATATPTPTAVNDSSVGDRSAMAVASYAVTAALRNRGGLGGLVRGMGASAPPATPASLSAACITIWLDWGIAAPEGAAAAGGAVARPATSRIEMRPPPPPQQLPRAAARWDLLRAYCRFVVARRRRIIAMWHALAAAVAAAAPQRPSPSAAAPSPLAQQIASVLSLGAGGAGQASFESCTGGGTATVMNRTASFTSRPPVMMEFVEELPTPASSGAVVGRHDPYGGSVMAAASAVTATAAASASAAIGSSMATAAANAAAATLDESHTHSASAAAPYGISGLVMAPMGSTEDMDVADGDGDAGGFSVEASTAQPPPPPPLLSQRSFVMPYPLGNRSVMAALSLRPSQSMSDLNNLEAKARAQSINPREPSVSRHGSDGGAAAAVAAATTNESTSCTDLAAPHEAEAHLPYHRYYSNQMSTSSAASTAGFGAGAGGGGGGGASGSHFDWSLVMTSVQQSSDSRYENSAGHTPIPSTAANRFASSLGYGHDGVAAAAASHQMTFGGGGAVAGGRSPAGESHAVVGSGGYLAIPGGGGGGGANTRLRQKSSAPPPGSVSFSSYVSRDALSAASVAAVAPPPSVRTSSRSDSVGSGGPSVGRVGVGSLLLPSSSGCSLDVQPTPGIVIGRRSAGDSDGDDSTSPAAAASAGDAETETELISEDLPQLRIESTAELAALMAEIIITDDGEVVRGAGGAAMPPPYNSRSHGLHVGGLHSHKGSRSLSRQGSRGWQPRLAIVREDAREANTSTSCSQLLLAEGVRFTAISEERGSSTSQRGRQRRPLALQELHAPLLEQQRGRQQQRPCDADWLRTTPSATTVIDAGVTAFTTVAATDVGVGVDGEGASSRNPLPLRQEQERVAVTAAAAAAAASSADVATRTTTKLPLSAAAAPPPPLPSELPSTGLADVLDDLRPSLESHGLTEKDAAAAPSRTDVAAGAVASLLRITTSPSVARYRDVQYTREPAVPVAAAAVAAAAVERISTPTSVLGPHWSINELATGDGFGEDVDCAVRDTGAAAVAGGGWQRQSPYQLRSYRTAAAATRSDATAAAAAAAAAALSALESFHEAASAGGYPDDADAAAAFQSATFQMVGRARSASVSRSAGLSNHRNHHQSSFPFQSLHHVQHRQRQHSACQYTSVDAASADGDGDDDGGDDVPVSCQTTAPQLPVLGPPSGDEHHSIPSHPAAARRTRRLYGLSEAVPPLSAGSAARSCCSAAAATASATTAAAAAYDTSGAAANTVTTIDRSWSMGSGSGPLYSLLQSTLSKGSITAATTSTAIPTPACDSAQCSGTRLPIVRPLSPPPLSPLQASSAAAPLSSPQSPASAGAAASSTAGPSRVGVPCTQPESGGGGGGGHSRRPSLLLAADTDADAVVVSSSAAAVAGLLPSLPADCASSSRLEGSASFSVTLHAPRFSDWEPQGAGAAAIASGVSVGIGVNSSGSVATVTASPVPGFGFRIDIPPATAAAAGGGGTQSAALMRTFGGVMYGTYGAIAGPSNNAIGEAASAYDDGAVTNRSSNISRSDASVWNSTSAWTTSTGRTTDTMMSNRRVLASNGGVGGGSSCLMLPPGIAVGGGGYGLGAVGGGGGDTSGLLAYNAAYSSISGLVMTADAGAPGSNTQLLVQMAAPGTFCFGNGGGAANGQNSSQLFPSSRQLGMFPAPNGGGGAGGGGESFAYTAGQTTAAMCAQVTHTQLITNSTIINTSTSRALLETRGAQWNDPELIGGAASDEAAVVLYS</sequence>
<feature type="compositionally biased region" description="Acidic residues" evidence="1">
    <location>
        <begin position="730"/>
        <end position="739"/>
    </location>
</feature>
<dbReference type="Gene3D" id="3.60.40.10">
    <property type="entry name" value="PPM-type phosphatase domain"/>
    <property type="match status" value="1"/>
</dbReference>
<organism evidence="3">
    <name type="scientific">Volvox carteri f. nagariensis</name>
    <dbReference type="NCBI Taxonomy" id="3068"/>
    <lineage>
        <taxon>Eukaryota</taxon>
        <taxon>Viridiplantae</taxon>
        <taxon>Chlorophyta</taxon>
        <taxon>core chlorophytes</taxon>
        <taxon>Chlorophyceae</taxon>
        <taxon>CS clade</taxon>
        <taxon>Chlamydomonadales</taxon>
        <taxon>Volvocaceae</taxon>
        <taxon>Volvox</taxon>
    </lineage>
</organism>
<evidence type="ECO:0000256" key="1">
    <source>
        <dbReference type="SAM" id="MobiDB-lite"/>
    </source>
</evidence>
<evidence type="ECO:0000313" key="2">
    <source>
        <dbReference type="EMBL" id="EFJ47086.1"/>
    </source>
</evidence>
<feature type="region of interest" description="Disordered" evidence="1">
    <location>
        <begin position="1049"/>
        <end position="1098"/>
    </location>
</feature>
<feature type="region of interest" description="Disordered" evidence="1">
    <location>
        <begin position="972"/>
        <end position="996"/>
    </location>
</feature>
<dbReference type="EMBL" id="GL378347">
    <property type="protein sequence ID" value="EFJ47086.1"/>
    <property type="molecule type" value="Genomic_DNA"/>
</dbReference>
<gene>
    <name evidence="2" type="ORF">VOLCADRAFT_92533</name>
</gene>
<dbReference type="GeneID" id="9615980"/>
<dbReference type="OrthoDB" id="552541at2759"/>
<dbReference type="Proteomes" id="UP000001058">
    <property type="component" value="Unassembled WGS sequence"/>
</dbReference>
<feature type="region of interest" description="Disordered" evidence="1">
    <location>
        <begin position="729"/>
        <end position="759"/>
    </location>
</feature>
<keyword evidence="3" id="KW-1185">Reference proteome</keyword>
<feature type="region of interest" description="Disordered" evidence="1">
    <location>
        <begin position="1320"/>
        <end position="1341"/>
    </location>
</feature>
<name>D8TZX0_VOLCA</name>
<dbReference type="InParanoid" id="D8TZX0"/>
<feature type="region of interest" description="Disordered" evidence="1">
    <location>
        <begin position="799"/>
        <end position="818"/>
    </location>
</feature>
<dbReference type="KEGG" id="vcn:VOLCADRAFT_92533"/>
<dbReference type="InterPro" id="IPR036457">
    <property type="entry name" value="PPM-type-like_dom_sf"/>
</dbReference>
<feature type="region of interest" description="Disordered" evidence="1">
    <location>
        <begin position="1010"/>
        <end position="1034"/>
    </location>
</feature>
<accession>D8TZX0</accession>
<feature type="region of interest" description="Disordered" evidence="1">
    <location>
        <begin position="1576"/>
        <end position="1624"/>
    </location>
</feature>
<protein>
    <submittedName>
        <fullName evidence="2">Uncharacterized protein</fullName>
    </submittedName>
</protein>
<feature type="region of interest" description="Disordered" evidence="1">
    <location>
        <begin position="1733"/>
        <end position="1795"/>
    </location>
</feature>
<evidence type="ECO:0000313" key="3">
    <source>
        <dbReference type="Proteomes" id="UP000001058"/>
    </source>
</evidence>
<dbReference type="RefSeq" id="XP_002951981.1">
    <property type="nucleotide sequence ID" value="XM_002951935.1"/>
</dbReference>
<proteinExistence type="predicted"/>
<feature type="compositionally biased region" description="Low complexity" evidence="1">
    <location>
        <begin position="1010"/>
        <end position="1028"/>
    </location>
</feature>